<evidence type="ECO:0000256" key="7">
    <source>
        <dbReference type="SAM" id="MobiDB-lite"/>
    </source>
</evidence>
<keyword evidence="5" id="KW-1015">Disulfide bond</keyword>
<dbReference type="PRINTS" id="PR00437">
    <property type="entry name" value="SMALLCYTKCXC"/>
</dbReference>
<feature type="region of interest" description="Disordered" evidence="7">
    <location>
        <begin position="1"/>
        <end position="46"/>
    </location>
</feature>
<evidence type="ECO:0000313" key="9">
    <source>
        <dbReference type="EMBL" id="KAH1170438.1"/>
    </source>
</evidence>
<keyword evidence="6" id="KW-0145">Chemotaxis</keyword>
<feature type="domain" description="Chemokine interleukin-8-like" evidence="8">
    <location>
        <begin position="74"/>
        <end position="135"/>
    </location>
</feature>
<protein>
    <recommendedName>
        <fullName evidence="6">C-X-C motif chemokine</fullName>
    </recommendedName>
</protein>
<dbReference type="AlphaFoldDB" id="A0A9D3X000"/>
<keyword evidence="4 6" id="KW-0964">Secreted</keyword>
<evidence type="ECO:0000256" key="5">
    <source>
        <dbReference type="ARBA" id="ARBA00023157"/>
    </source>
</evidence>
<dbReference type="InterPro" id="IPR036048">
    <property type="entry name" value="Interleukin_8-like_sf"/>
</dbReference>
<name>A0A9D3X000_9SAUR</name>
<dbReference type="Gene3D" id="2.40.50.40">
    <property type="match status" value="1"/>
</dbReference>
<evidence type="ECO:0000313" key="10">
    <source>
        <dbReference type="Proteomes" id="UP000827986"/>
    </source>
</evidence>
<dbReference type="PANTHER" id="PTHR12015:SF198">
    <property type="entry name" value="PLATELET BASIC PROTEIN"/>
    <property type="match status" value="1"/>
</dbReference>
<dbReference type="GO" id="GO:0005615">
    <property type="term" value="C:extracellular space"/>
    <property type="evidence" value="ECO:0007669"/>
    <property type="project" value="UniProtKB-UniRule"/>
</dbReference>
<accession>A0A9D3X000</accession>
<gene>
    <name evidence="9" type="ORF">KIL84_001423</name>
</gene>
<keyword evidence="3 6" id="KW-0202">Cytokine</keyword>
<reference evidence="9" key="1">
    <citation type="submission" date="2021-09" db="EMBL/GenBank/DDBJ databases">
        <title>The genome of Mauremys mutica provides insights into the evolution of semi-aquatic lifestyle.</title>
        <authorList>
            <person name="Gong S."/>
            <person name="Gao Y."/>
        </authorList>
    </citation>
    <scope>NUCLEOTIDE SEQUENCE</scope>
    <source>
        <strain evidence="9">MM-2020</strain>
        <tissue evidence="9">Muscle</tissue>
    </source>
</reference>
<sequence length="170" mass="18078">MGPRCPRAGRMRGVPGGMDGTQVSESRPDAGSARAGGMDRTQGVSRAAPLQRIWPPAGAESFSPSRAGAPMAGELRCQCLQTEAAVIHPKRVAHMELIPEGPHCGVPEIIATTKHGKKVCLDPTAPWVQLIVTRILNRLFVIIQKLSCELIQASAQVTSQSLLKGELDSP</sequence>
<dbReference type="EMBL" id="JAHDVG010000484">
    <property type="protein sequence ID" value="KAH1170438.1"/>
    <property type="molecule type" value="Genomic_DNA"/>
</dbReference>
<dbReference type="InterPro" id="IPR001811">
    <property type="entry name" value="Chemokine_IL8-like_dom"/>
</dbReference>
<keyword evidence="10" id="KW-1185">Reference proteome</keyword>
<dbReference type="SUPFAM" id="SSF54117">
    <property type="entry name" value="Interleukin 8-like chemokines"/>
    <property type="match status" value="1"/>
</dbReference>
<evidence type="ECO:0000256" key="1">
    <source>
        <dbReference type="ARBA" id="ARBA00004613"/>
    </source>
</evidence>
<comment type="subcellular location">
    <subcellularLocation>
        <location evidence="1 6">Secreted</location>
    </subcellularLocation>
</comment>
<dbReference type="PANTHER" id="PTHR12015">
    <property type="entry name" value="SMALL INDUCIBLE CYTOKINE A"/>
    <property type="match status" value="1"/>
</dbReference>
<dbReference type="InterPro" id="IPR033899">
    <property type="entry name" value="CXC_Chemokine_domain"/>
</dbReference>
<dbReference type="InterPro" id="IPR039809">
    <property type="entry name" value="Chemokine_b/g/d"/>
</dbReference>
<dbReference type="PRINTS" id="PR00436">
    <property type="entry name" value="INTERLEUKIN8"/>
</dbReference>
<dbReference type="FunFam" id="2.40.50.40:FF:000004">
    <property type="entry name" value="C-X-C motif chemokine"/>
    <property type="match status" value="1"/>
</dbReference>
<dbReference type="GO" id="GO:0006952">
    <property type="term" value="P:defense response"/>
    <property type="evidence" value="ECO:0007669"/>
    <property type="project" value="InterPro"/>
</dbReference>
<dbReference type="Pfam" id="PF00048">
    <property type="entry name" value="IL8"/>
    <property type="match status" value="1"/>
</dbReference>
<evidence type="ECO:0000256" key="2">
    <source>
        <dbReference type="ARBA" id="ARBA00010665"/>
    </source>
</evidence>
<comment type="similarity">
    <text evidence="2 6">Belongs to the intercrine alpha (chemokine CxC) family.</text>
</comment>
<dbReference type="GO" id="GO:0008009">
    <property type="term" value="F:chemokine activity"/>
    <property type="evidence" value="ECO:0007669"/>
    <property type="project" value="InterPro"/>
</dbReference>
<organism evidence="9 10">
    <name type="scientific">Mauremys mutica</name>
    <name type="common">yellowpond turtle</name>
    <dbReference type="NCBI Taxonomy" id="74926"/>
    <lineage>
        <taxon>Eukaryota</taxon>
        <taxon>Metazoa</taxon>
        <taxon>Chordata</taxon>
        <taxon>Craniata</taxon>
        <taxon>Vertebrata</taxon>
        <taxon>Euteleostomi</taxon>
        <taxon>Archelosauria</taxon>
        <taxon>Testudinata</taxon>
        <taxon>Testudines</taxon>
        <taxon>Cryptodira</taxon>
        <taxon>Durocryptodira</taxon>
        <taxon>Testudinoidea</taxon>
        <taxon>Geoemydidae</taxon>
        <taxon>Geoemydinae</taxon>
        <taxon>Mauremys</taxon>
    </lineage>
</organism>
<dbReference type="CDD" id="cd00273">
    <property type="entry name" value="Chemokine_CXC"/>
    <property type="match status" value="1"/>
</dbReference>
<dbReference type="InterPro" id="IPR001089">
    <property type="entry name" value="Chemokine_CXC"/>
</dbReference>
<comment type="caution">
    <text evidence="9">The sequence shown here is derived from an EMBL/GenBank/DDBJ whole genome shotgun (WGS) entry which is preliminary data.</text>
</comment>
<dbReference type="Proteomes" id="UP000827986">
    <property type="component" value="Unassembled WGS sequence"/>
</dbReference>
<dbReference type="SMART" id="SM00199">
    <property type="entry name" value="SCY"/>
    <property type="match status" value="1"/>
</dbReference>
<dbReference type="InterPro" id="IPR018048">
    <property type="entry name" value="Chemokine_CXC_CS"/>
</dbReference>
<evidence type="ECO:0000259" key="8">
    <source>
        <dbReference type="SMART" id="SM00199"/>
    </source>
</evidence>
<dbReference type="PROSITE" id="PS00471">
    <property type="entry name" value="SMALL_CYTOKINES_CXC"/>
    <property type="match status" value="1"/>
</dbReference>
<evidence type="ECO:0000256" key="4">
    <source>
        <dbReference type="ARBA" id="ARBA00022525"/>
    </source>
</evidence>
<proteinExistence type="inferred from homology"/>
<evidence type="ECO:0000256" key="6">
    <source>
        <dbReference type="RuleBase" id="RU361149"/>
    </source>
</evidence>
<dbReference type="GO" id="GO:0006955">
    <property type="term" value="P:immune response"/>
    <property type="evidence" value="ECO:0007669"/>
    <property type="project" value="InterPro"/>
</dbReference>
<evidence type="ECO:0000256" key="3">
    <source>
        <dbReference type="ARBA" id="ARBA00022514"/>
    </source>
</evidence>